<accession>A0A844W759</accession>
<feature type="domain" description="HTH gntR-type" evidence="4">
    <location>
        <begin position="14"/>
        <end position="81"/>
    </location>
</feature>
<dbReference type="Gene3D" id="1.20.120.530">
    <property type="entry name" value="GntR ligand-binding domain-like"/>
    <property type="match status" value="1"/>
</dbReference>
<dbReference type="InterPro" id="IPR036390">
    <property type="entry name" value="WH_DNA-bd_sf"/>
</dbReference>
<dbReference type="PANTHER" id="PTHR43537">
    <property type="entry name" value="TRANSCRIPTIONAL REGULATOR, GNTR FAMILY"/>
    <property type="match status" value="1"/>
</dbReference>
<comment type="caution">
    <text evidence="5">The sequence shown here is derived from an EMBL/GenBank/DDBJ whole genome shotgun (WGS) entry which is preliminary data.</text>
</comment>
<sequence length="230" mass="25893">MRSHSRIQESAEGRSRSDRIAALLEEQILTGRFAPGTRLDEASLAEEHAVSRTPIREAFQRLAQAGLVEHAPRRGVFVRQATPVEIMEMFEVMAEIEAVCGRLAALRSTEAELDALRRANAACRLALEDGDADRYYDQNGTFHHLIYAQSGNRFLEQEAMRLHRRLKPYRRMQLHLRGRLAQSMAEHEAIVDAIAAGDGTRASGLLRDHVAVQGEKFHHLLSQLRLVPQS</sequence>
<dbReference type="PROSITE" id="PS50949">
    <property type="entry name" value="HTH_GNTR"/>
    <property type="match status" value="1"/>
</dbReference>
<gene>
    <name evidence="5" type="ORF">GLS40_11540</name>
</gene>
<dbReference type="Pfam" id="PF07729">
    <property type="entry name" value="FCD"/>
    <property type="match status" value="1"/>
</dbReference>
<reference evidence="5 6" key="1">
    <citation type="submission" date="2019-11" db="EMBL/GenBank/DDBJ databases">
        <title>Pseudooceanicola pacifica sp. nov., isolated from deep-sea sediment of the Pacific Ocean.</title>
        <authorList>
            <person name="Lyu L."/>
        </authorList>
    </citation>
    <scope>NUCLEOTIDE SEQUENCE [LARGE SCALE GENOMIC DNA]</scope>
    <source>
        <strain evidence="5 6">216_PA32_1</strain>
    </source>
</reference>
<dbReference type="RefSeq" id="WP_160382881.1">
    <property type="nucleotide sequence ID" value="NZ_WNXQ01000006.1"/>
</dbReference>
<dbReference type="EMBL" id="WNXQ01000006">
    <property type="protein sequence ID" value="MWB78661.1"/>
    <property type="molecule type" value="Genomic_DNA"/>
</dbReference>
<name>A0A844W759_9RHOB</name>
<dbReference type="CDD" id="cd07377">
    <property type="entry name" value="WHTH_GntR"/>
    <property type="match status" value="1"/>
</dbReference>
<protein>
    <submittedName>
        <fullName evidence="5">FCD domain-containing protein</fullName>
    </submittedName>
</protein>
<organism evidence="5 6">
    <name type="scientific">Pseudooceanicola pacificus</name>
    <dbReference type="NCBI Taxonomy" id="2676438"/>
    <lineage>
        <taxon>Bacteria</taxon>
        <taxon>Pseudomonadati</taxon>
        <taxon>Pseudomonadota</taxon>
        <taxon>Alphaproteobacteria</taxon>
        <taxon>Rhodobacterales</taxon>
        <taxon>Paracoccaceae</taxon>
        <taxon>Pseudooceanicola</taxon>
    </lineage>
</organism>
<dbReference type="AlphaFoldDB" id="A0A844W759"/>
<evidence type="ECO:0000256" key="3">
    <source>
        <dbReference type="ARBA" id="ARBA00023163"/>
    </source>
</evidence>
<proteinExistence type="predicted"/>
<dbReference type="InterPro" id="IPR011711">
    <property type="entry name" value="GntR_C"/>
</dbReference>
<evidence type="ECO:0000259" key="4">
    <source>
        <dbReference type="PROSITE" id="PS50949"/>
    </source>
</evidence>
<dbReference type="SUPFAM" id="SSF48008">
    <property type="entry name" value="GntR ligand-binding domain-like"/>
    <property type="match status" value="1"/>
</dbReference>
<dbReference type="SMART" id="SM00345">
    <property type="entry name" value="HTH_GNTR"/>
    <property type="match status" value="1"/>
</dbReference>
<keyword evidence="1" id="KW-0805">Transcription regulation</keyword>
<dbReference type="InterPro" id="IPR008920">
    <property type="entry name" value="TF_FadR/GntR_C"/>
</dbReference>
<evidence type="ECO:0000256" key="2">
    <source>
        <dbReference type="ARBA" id="ARBA00023125"/>
    </source>
</evidence>
<dbReference type="InterPro" id="IPR000524">
    <property type="entry name" value="Tscrpt_reg_HTH_GntR"/>
</dbReference>
<evidence type="ECO:0000313" key="5">
    <source>
        <dbReference type="EMBL" id="MWB78661.1"/>
    </source>
</evidence>
<dbReference type="GO" id="GO:0003677">
    <property type="term" value="F:DNA binding"/>
    <property type="evidence" value="ECO:0007669"/>
    <property type="project" value="UniProtKB-KW"/>
</dbReference>
<dbReference type="Proteomes" id="UP000443843">
    <property type="component" value="Unassembled WGS sequence"/>
</dbReference>
<keyword evidence="2" id="KW-0238">DNA-binding</keyword>
<dbReference type="Gene3D" id="1.10.10.10">
    <property type="entry name" value="Winged helix-like DNA-binding domain superfamily/Winged helix DNA-binding domain"/>
    <property type="match status" value="1"/>
</dbReference>
<dbReference type="Pfam" id="PF00392">
    <property type="entry name" value="GntR"/>
    <property type="match status" value="1"/>
</dbReference>
<dbReference type="GO" id="GO:0003700">
    <property type="term" value="F:DNA-binding transcription factor activity"/>
    <property type="evidence" value="ECO:0007669"/>
    <property type="project" value="InterPro"/>
</dbReference>
<keyword evidence="3" id="KW-0804">Transcription</keyword>
<evidence type="ECO:0000256" key="1">
    <source>
        <dbReference type="ARBA" id="ARBA00023015"/>
    </source>
</evidence>
<dbReference type="SUPFAM" id="SSF46785">
    <property type="entry name" value="Winged helix' DNA-binding domain"/>
    <property type="match status" value="1"/>
</dbReference>
<keyword evidence="6" id="KW-1185">Reference proteome</keyword>
<dbReference type="SMART" id="SM00895">
    <property type="entry name" value="FCD"/>
    <property type="match status" value="1"/>
</dbReference>
<dbReference type="PANTHER" id="PTHR43537:SF49">
    <property type="entry name" value="TRANSCRIPTIONAL REGULATORY PROTEIN"/>
    <property type="match status" value="1"/>
</dbReference>
<dbReference type="InterPro" id="IPR036388">
    <property type="entry name" value="WH-like_DNA-bd_sf"/>
</dbReference>
<evidence type="ECO:0000313" key="6">
    <source>
        <dbReference type="Proteomes" id="UP000443843"/>
    </source>
</evidence>